<sequence>MYAKLIIDGNAVYEIDEACLLRQNQDKKKRGGKNRDRKNPGSAGPWPAETMGE</sequence>
<protein>
    <submittedName>
        <fullName evidence="2">Uncharacterized protein</fullName>
    </submittedName>
</protein>
<accession>A0ABQ0B067</accession>
<evidence type="ECO:0000313" key="3">
    <source>
        <dbReference type="Proteomes" id="UP001600894"/>
    </source>
</evidence>
<dbReference type="RefSeq" id="WP_176255887.1">
    <property type="nucleotide sequence ID" value="NZ_BAABXL010000001.1"/>
</dbReference>
<reference evidence="2 3" key="1">
    <citation type="submission" date="2024-04" db="EMBL/GenBank/DDBJ databases">
        <title>Defined microbial consortia suppress multidrug-resistant proinflammatory Enterobacteriaceae via ecological control.</title>
        <authorList>
            <person name="Furuichi M."/>
            <person name="Kawaguchi T."/>
            <person name="Pust M."/>
            <person name="Yasuma K."/>
            <person name="Plichta D."/>
            <person name="Hasegawa N."/>
            <person name="Ohya T."/>
            <person name="Bhattarai S."/>
            <person name="Sasajima S."/>
            <person name="Aoto Y."/>
            <person name="Tuganbaev T."/>
            <person name="Yaginuma M."/>
            <person name="Ueda M."/>
            <person name="Okahashi N."/>
            <person name="Amafuji K."/>
            <person name="Kiridooshi Y."/>
            <person name="Sugita K."/>
            <person name="Strazar M."/>
            <person name="Skelly A."/>
            <person name="Suda W."/>
            <person name="Hattori M."/>
            <person name="Nakamoto N."/>
            <person name="Caballero S."/>
            <person name="Norman J."/>
            <person name="Olle B."/>
            <person name="Tanoue T."/>
            <person name="Arita M."/>
            <person name="Bucci V."/>
            <person name="Atarashi K."/>
            <person name="Xavier R."/>
            <person name="Honda K."/>
        </authorList>
    </citation>
    <scope>NUCLEOTIDE SEQUENCE [LARGE SCALE GENOMIC DNA]</scope>
    <source>
        <strain evidence="3">f13</strain>
    </source>
</reference>
<organism evidence="2 3">
    <name type="scientific">Enterocloster alcoholdehydrogenati</name>
    <dbReference type="NCBI Taxonomy" id="2547410"/>
    <lineage>
        <taxon>Bacteria</taxon>
        <taxon>Bacillati</taxon>
        <taxon>Bacillota</taxon>
        <taxon>Clostridia</taxon>
        <taxon>Lachnospirales</taxon>
        <taxon>Lachnospiraceae</taxon>
        <taxon>Enterocloster</taxon>
    </lineage>
</organism>
<keyword evidence="3" id="KW-1185">Reference proteome</keyword>
<gene>
    <name evidence="2" type="ORF">F130042H8_27190</name>
</gene>
<evidence type="ECO:0000313" key="2">
    <source>
        <dbReference type="EMBL" id="GAA6269659.1"/>
    </source>
</evidence>
<proteinExistence type="predicted"/>
<dbReference type="Proteomes" id="UP001600894">
    <property type="component" value="Unassembled WGS sequence"/>
</dbReference>
<name>A0ABQ0B067_9FIRM</name>
<dbReference type="EMBL" id="BAABXL010000001">
    <property type="protein sequence ID" value="GAA6269659.1"/>
    <property type="molecule type" value="Genomic_DNA"/>
</dbReference>
<evidence type="ECO:0000256" key="1">
    <source>
        <dbReference type="SAM" id="MobiDB-lite"/>
    </source>
</evidence>
<feature type="region of interest" description="Disordered" evidence="1">
    <location>
        <begin position="23"/>
        <end position="53"/>
    </location>
</feature>
<comment type="caution">
    <text evidence="2">The sequence shown here is derived from an EMBL/GenBank/DDBJ whole genome shotgun (WGS) entry which is preliminary data.</text>
</comment>